<dbReference type="AlphaFoldDB" id="A0A6P6L050"/>
<dbReference type="Gene3D" id="3.30.530.20">
    <property type="match status" value="1"/>
</dbReference>
<dbReference type="GO" id="GO:0008525">
    <property type="term" value="F:phosphatidylcholine transporter activity"/>
    <property type="evidence" value="ECO:0007669"/>
    <property type="project" value="TreeGrafter"/>
</dbReference>
<dbReference type="KEGG" id="caua:113055768"/>
<proteinExistence type="predicted"/>
<protein>
    <submittedName>
        <fullName evidence="2">Phosphatidylcholine transfer protein-like</fullName>
    </submittedName>
</protein>
<dbReference type="Proteomes" id="UP000515129">
    <property type="component" value="Chromosome 3"/>
</dbReference>
<accession>A0A6P6L050</accession>
<organism evidence="1 2">
    <name type="scientific">Carassius auratus</name>
    <name type="common">Goldfish</name>
    <dbReference type="NCBI Taxonomy" id="7957"/>
    <lineage>
        <taxon>Eukaryota</taxon>
        <taxon>Metazoa</taxon>
        <taxon>Chordata</taxon>
        <taxon>Craniata</taxon>
        <taxon>Vertebrata</taxon>
        <taxon>Euteleostomi</taxon>
        <taxon>Actinopterygii</taxon>
        <taxon>Neopterygii</taxon>
        <taxon>Teleostei</taxon>
        <taxon>Ostariophysi</taxon>
        <taxon>Cypriniformes</taxon>
        <taxon>Cyprinidae</taxon>
        <taxon>Cyprininae</taxon>
        <taxon>Carassius</taxon>
    </lineage>
</organism>
<name>A0A6P6L050_CARAU</name>
<dbReference type="PANTHER" id="PTHR19308">
    <property type="entry name" value="PHOSPHATIDYLCHOLINE TRANSFER PROTEIN"/>
    <property type="match status" value="1"/>
</dbReference>
<gene>
    <name evidence="2" type="primary">LOC113055768</name>
</gene>
<dbReference type="GeneID" id="113055768"/>
<dbReference type="RefSeq" id="XP_026077905.1">
    <property type="nucleotide sequence ID" value="XM_026222120.1"/>
</dbReference>
<dbReference type="PANTHER" id="PTHR19308:SF39">
    <property type="entry name" value="PHOSPHATIDYLCHOLINE TRANSFER PROTEIN"/>
    <property type="match status" value="1"/>
</dbReference>
<keyword evidence="1" id="KW-1185">Reference proteome</keyword>
<evidence type="ECO:0000313" key="2">
    <source>
        <dbReference type="RefSeq" id="XP_026077905.1"/>
    </source>
</evidence>
<dbReference type="SUPFAM" id="SSF55961">
    <property type="entry name" value="Bet v1-like"/>
    <property type="match status" value="1"/>
</dbReference>
<reference evidence="2" key="1">
    <citation type="submission" date="2025-08" db="UniProtKB">
        <authorList>
            <consortium name="RefSeq"/>
        </authorList>
    </citation>
    <scope>IDENTIFICATION</scope>
    <source>
        <strain evidence="2">Wakin</strain>
        <tissue evidence="2">Muscle</tissue>
    </source>
</reference>
<dbReference type="OrthoDB" id="1295045at2759"/>
<evidence type="ECO:0000313" key="1">
    <source>
        <dbReference type="Proteomes" id="UP000515129"/>
    </source>
</evidence>
<sequence>MDVQIYRLYNKDTGLYEYKVLGSLASCAPDLCADVYMDLNYRRQWDSCVKDSHFCPKTSPIVRTECLEQATGDI</sequence>
<dbReference type="InterPro" id="IPR023393">
    <property type="entry name" value="START-like_dom_sf"/>
</dbReference>
<dbReference type="GO" id="GO:0031210">
    <property type="term" value="F:phosphatidylcholine binding"/>
    <property type="evidence" value="ECO:0007669"/>
    <property type="project" value="TreeGrafter"/>
</dbReference>
<dbReference type="InterPro" id="IPR051213">
    <property type="entry name" value="START_lipid_transfer"/>
</dbReference>